<dbReference type="Proteomes" id="UP001190700">
    <property type="component" value="Unassembled WGS sequence"/>
</dbReference>
<evidence type="ECO:0000313" key="2">
    <source>
        <dbReference type="Proteomes" id="UP001190700"/>
    </source>
</evidence>
<evidence type="ECO:0000313" key="1">
    <source>
        <dbReference type="EMBL" id="KAK3260629.1"/>
    </source>
</evidence>
<name>A0AAE0KU78_9CHLO</name>
<dbReference type="EMBL" id="LGRX02017553">
    <property type="protein sequence ID" value="KAK3260629.1"/>
    <property type="molecule type" value="Genomic_DNA"/>
</dbReference>
<protein>
    <submittedName>
        <fullName evidence="1">Uncharacterized protein</fullName>
    </submittedName>
</protein>
<keyword evidence="2" id="KW-1185">Reference proteome</keyword>
<sequence>MVVKLMRLAVKLKFRPVCGLLKADTYGAEREHYSSGKDKCSSVADAYALLRPGMYLTKVCSTNRASSSLSTIFITSVCVVYLFRIKQYVASVVRLHGAGEPYLLTTKRGKKAVSTDRWLPFSRCVRGALTWHCTQYYKDKFAFLAPQSALGFKDRSNKAARFDVSILLARETREWVQSMSAEKRVLTKFEGLMKCDVTAGMVFQKAGGELMRARKYRGAELGSVANFDVGGNFGNLYLMLKHKDASMWEKHRPVVPGFAAPDRLLQNRIGRCLCFFITEIPGHFNVATTQDIGKKLAEFNSEVRPGEILRPGKTMTGVRLMDDCALLLRVGKASLARMRRVFRGYVHDRYPEVMTVEQTSGGLEWTFCEMHLAVTAGGVSTRLFQKNVAAGVDGGTQLQFFPVVAFSSDCPRGRNMASSLNLLYRVERHCTSYGLKVIVITDVAQELAWQGYPEAGCLMPLSGWCRGFRSAFGIGL</sequence>
<accession>A0AAE0KU78</accession>
<dbReference type="AlphaFoldDB" id="A0AAE0KU78"/>
<reference evidence="1 2" key="1">
    <citation type="journal article" date="2015" name="Genome Biol. Evol.">
        <title>Comparative Genomics of a Bacterivorous Green Alga Reveals Evolutionary Causalities and Consequences of Phago-Mixotrophic Mode of Nutrition.</title>
        <authorList>
            <person name="Burns J.A."/>
            <person name="Paasch A."/>
            <person name="Narechania A."/>
            <person name="Kim E."/>
        </authorList>
    </citation>
    <scope>NUCLEOTIDE SEQUENCE [LARGE SCALE GENOMIC DNA]</scope>
    <source>
        <strain evidence="1 2">PLY_AMNH</strain>
    </source>
</reference>
<comment type="caution">
    <text evidence="1">The sequence shown here is derived from an EMBL/GenBank/DDBJ whole genome shotgun (WGS) entry which is preliminary data.</text>
</comment>
<gene>
    <name evidence="1" type="ORF">CYMTET_30423</name>
</gene>
<organism evidence="1 2">
    <name type="scientific">Cymbomonas tetramitiformis</name>
    <dbReference type="NCBI Taxonomy" id="36881"/>
    <lineage>
        <taxon>Eukaryota</taxon>
        <taxon>Viridiplantae</taxon>
        <taxon>Chlorophyta</taxon>
        <taxon>Pyramimonadophyceae</taxon>
        <taxon>Pyramimonadales</taxon>
        <taxon>Pyramimonadaceae</taxon>
        <taxon>Cymbomonas</taxon>
    </lineage>
</organism>
<proteinExistence type="predicted"/>